<proteinExistence type="predicted"/>
<evidence type="ECO:0000313" key="1">
    <source>
        <dbReference type="EMBL" id="OCT45741.1"/>
    </source>
</evidence>
<accession>A0A1C1CBA6</accession>
<name>A0A1C1CBA6_9EURO</name>
<dbReference type="GO" id="GO:0006412">
    <property type="term" value="P:translation"/>
    <property type="evidence" value="ECO:0007669"/>
    <property type="project" value="InterPro"/>
</dbReference>
<keyword evidence="2" id="KW-1185">Reference proteome</keyword>
<evidence type="ECO:0000313" key="2">
    <source>
        <dbReference type="Proteomes" id="UP000094526"/>
    </source>
</evidence>
<comment type="caution">
    <text evidence="1">The sequence shown here is derived from an EMBL/GenBank/DDBJ whole genome shotgun (WGS) entry which is preliminary data.</text>
</comment>
<dbReference type="EMBL" id="LGRB01000019">
    <property type="protein sequence ID" value="OCT45741.1"/>
    <property type="molecule type" value="Genomic_DNA"/>
</dbReference>
<dbReference type="Proteomes" id="UP000094526">
    <property type="component" value="Unassembled WGS sequence"/>
</dbReference>
<protein>
    <submittedName>
        <fullName evidence="1">Uncharacterized protein</fullName>
    </submittedName>
</protein>
<organism evidence="1 2">
    <name type="scientific">Cladophialophora carrionii</name>
    <dbReference type="NCBI Taxonomy" id="86049"/>
    <lineage>
        <taxon>Eukaryota</taxon>
        <taxon>Fungi</taxon>
        <taxon>Dikarya</taxon>
        <taxon>Ascomycota</taxon>
        <taxon>Pezizomycotina</taxon>
        <taxon>Eurotiomycetes</taxon>
        <taxon>Chaetothyriomycetidae</taxon>
        <taxon>Chaetothyriales</taxon>
        <taxon>Herpotrichiellaceae</taxon>
        <taxon>Cladophialophora</taxon>
    </lineage>
</organism>
<gene>
    <name evidence="1" type="ORF">CLCR_01746</name>
</gene>
<dbReference type="VEuPathDB" id="FungiDB:CLCR_01746"/>
<reference evidence="2" key="1">
    <citation type="submission" date="2015-07" db="EMBL/GenBank/DDBJ databases">
        <authorList>
            <person name="Teixeira M.M."/>
            <person name="Souza R.C."/>
            <person name="Almeida L.G."/>
            <person name="Vicente V.A."/>
            <person name="de Hoog S."/>
            <person name="Bocca A.L."/>
            <person name="de Almeida S.R."/>
            <person name="Vasconcelos A.T."/>
            <person name="Felipe M.S."/>
        </authorList>
    </citation>
    <scope>NUCLEOTIDE SEQUENCE [LARGE SCALE GENOMIC DNA]</scope>
    <source>
        <strain evidence="2">KSF</strain>
    </source>
</reference>
<dbReference type="InterPro" id="IPR018130">
    <property type="entry name" value="Ribosomal_uS2_CS"/>
</dbReference>
<sequence length="145" mass="16162">MALEMAKIRAEMILARRPESVLFTVLSASAHVGAVSISYASKSPDAISVIVATIGLKLCPWHDRHARELGDIWWGWVMAGDQGHKERALVTFRTAMEDNLDTVEITQGRDKRFGRGGEQEDFACLFAVVVDVAAQKTEKQHVKRR</sequence>
<dbReference type="GO" id="GO:0003735">
    <property type="term" value="F:structural constituent of ribosome"/>
    <property type="evidence" value="ECO:0007669"/>
    <property type="project" value="InterPro"/>
</dbReference>
<dbReference type="AlphaFoldDB" id="A0A1C1CBA6"/>
<dbReference type="GO" id="GO:0005840">
    <property type="term" value="C:ribosome"/>
    <property type="evidence" value="ECO:0007669"/>
    <property type="project" value="InterPro"/>
</dbReference>
<dbReference type="PROSITE" id="PS00962">
    <property type="entry name" value="RIBOSOMAL_S2_1"/>
    <property type="match status" value="1"/>
</dbReference>